<sequence length="213" mass="23636">MFFGGQRRPFRRHRQPGVWTRREPERGNVARPGNRHPAAIATAFGASRAFPRRILQHLVGQVHVGQTQFLAVVEEDHARQGEHHHRHRLGPAQPDLAAAVAANLPSHIVIGQRPGWGRVLQRRGGQGVRHRVADLGGVELGSRQPEIEAEMQFVGPQILRPAGVVVYPHLADGYRSGVLVDHRADVAVNRVHIRVVEARVVIAVVQHLDAQVR</sequence>
<organism evidence="2 3">
    <name type="scientific">Mycobacterium tuberculosis</name>
    <dbReference type="NCBI Taxonomy" id="1773"/>
    <lineage>
        <taxon>Bacteria</taxon>
        <taxon>Bacillati</taxon>
        <taxon>Actinomycetota</taxon>
        <taxon>Actinomycetes</taxon>
        <taxon>Mycobacteriales</taxon>
        <taxon>Mycobacteriaceae</taxon>
        <taxon>Mycobacterium</taxon>
        <taxon>Mycobacterium tuberculosis complex</taxon>
    </lineage>
</organism>
<proteinExistence type="predicted"/>
<reference evidence="2 3" key="1">
    <citation type="submission" date="2015-03" db="EMBL/GenBank/DDBJ databases">
        <authorList>
            <consortium name="Pathogen Informatics"/>
        </authorList>
    </citation>
    <scope>NUCLEOTIDE SEQUENCE [LARGE SCALE GENOMIC DNA]</scope>
    <source>
        <strain evidence="2 3">Bir 185</strain>
    </source>
</reference>
<feature type="region of interest" description="Disordered" evidence="1">
    <location>
        <begin position="1"/>
        <end position="35"/>
    </location>
</feature>
<accession>A0A655ADA5</accession>
<dbReference type="EMBL" id="CNFT01000917">
    <property type="protein sequence ID" value="CKS55877.1"/>
    <property type="molecule type" value="Genomic_DNA"/>
</dbReference>
<name>A0A655ADA5_MYCTX</name>
<evidence type="ECO:0000313" key="3">
    <source>
        <dbReference type="Proteomes" id="UP000050164"/>
    </source>
</evidence>
<dbReference type="Proteomes" id="UP000050164">
    <property type="component" value="Unassembled WGS sequence"/>
</dbReference>
<evidence type="ECO:0000313" key="2">
    <source>
        <dbReference type="EMBL" id="CKS55877.1"/>
    </source>
</evidence>
<dbReference type="AlphaFoldDB" id="A0A655ADA5"/>
<evidence type="ECO:0000256" key="1">
    <source>
        <dbReference type="SAM" id="MobiDB-lite"/>
    </source>
</evidence>
<protein>
    <submittedName>
        <fullName evidence="2">Uncharacterized protein</fullName>
    </submittedName>
</protein>
<gene>
    <name evidence="2" type="ORF">ERS027659_03267</name>
</gene>